<evidence type="ECO:0000313" key="3">
    <source>
        <dbReference type="Proteomes" id="UP001152795"/>
    </source>
</evidence>
<protein>
    <submittedName>
        <fullName evidence="2">Leucine-rich repeat-containing 9-like</fullName>
    </submittedName>
</protein>
<dbReference type="SMART" id="SM00364">
    <property type="entry name" value="LRR_BAC"/>
    <property type="match status" value="4"/>
</dbReference>
<dbReference type="InterPro" id="IPR003591">
    <property type="entry name" value="Leu-rich_rpt_typical-subtyp"/>
</dbReference>
<dbReference type="PROSITE" id="PS51450">
    <property type="entry name" value="LRR"/>
    <property type="match status" value="5"/>
</dbReference>
<dbReference type="PANTHER" id="PTHR46652:SF3">
    <property type="entry name" value="LEUCINE-RICH REPEAT-CONTAINING PROTEIN 9"/>
    <property type="match status" value="1"/>
</dbReference>
<dbReference type="EMBL" id="CACRXK020007618">
    <property type="protein sequence ID" value="CAB4012748.1"/>
    <property type="molecule type" value="Genomic_DNA"/>
</dbReference>
<dbReference type="AlphaFoldDB" id="A0A7D9IND0"/>
<dbReference type="SUPFAM" id="SSF52058">
    <property type="entry name" value="L domain-like"/>
    <property type="match status" value="1"/>
</dbReference>
<dbReference type="SMART" id="SM00369">
    <property type="entry name" value="LRR_TYP"/>
    <property type="match status" value="4"/>
</dbReference>
<comment type="caution">
    <text evidence="2">The sequence shown here is derived from an EMBL/GenBank/DDBJ whole genome shotgun (WGS) entry which is preliminary data.</text>
</comment>
<dbReference type="OrthoDB" id="1517790at2759"/>
<dbReference type="SMART" id="SM00365">
    <property type="entry name" value="LRR_SD22"/>
    <property type="match status" value="7"/>
</dbReference>
<feature type="region of interest" description="Disordered" evidence="1">
    <location>
        <begin position="342"/>
        <end position="416"/>
    </location>
</feature>
<evidence type="ECO:0000313" key="2">
    <source>
        <dbReference type="EMBL" id="CAB4012748.1"/>
    </source>
</evidence>
<dbReference type="PANTHER" id="PTHR46652">
    <property type="entry name" value="LEUCINE-RICH REPEAT AND IQ DOMAIN-CONTAINING PROTEIN 1-RELATED"/>
    <property type="match status" value="1"/>
</dbReference>
<dbReference type="Pfam" id="PF13855">
    <property type="entry name" value="LRR_8"/>
    <property type="match status" value="1"/>
</dbReference>
<reference evidence="2" key="1">
    <citation type="submission" date="2020-04" db="EMBL/GenBank/DDBJ databases">
        <authorList>
            <person name="Alioto T."/>
            <person name="Alioto T."/>
            <person name="Gomez Garrido J."/>
        </authorList>
    </citation>
    <scope>NUCLEOTIDE SEQUENCE</scope>
    <source>
        <strain evidence="2">A484AB</strain>
    </source>
</reference>
<dbReference type="InterPro" id="IPR050836">
    <property type="entry name" value="SDS22/Internalin_LRR"/>
</dbReference>
<dbReference type="InterPro" id="IPR032675">
    <property type="entry name" value="LRR_dom_sf"/>
</dbReference>
<dbReference type="Gene3D" id="3.80.10.10">
    <property type="entry name" value="Ribonuclease Inhibitor"/>
    <property type="match status" value="2"/>
</dbReference>
<dbReference type="Pfam" id="PF14580">
    <property type="entry name" value="LRR_9"/>
    <property type="match status" value="1"/>
</dbReference>
<organism evidence="2 3">
    <name type="scientific">Paramuricea clavata</name>
    <name type="common">Red gorgonian</name>
    <name type="synonym">Violescent sea-whip</name>
    <dbReference type="NCBI Taxonomy" id="317549"/>
    <lineage>
        <taxon>Eukaryota</taxon>
        <taxon>Metazoa</taxon>
        <taxon>Cnidaria</taxon>
        <taxon>Anthozoa</taxon>
        <taxon>Octocorallia</taxon>
        <taxon>Malacalcyonacea</taxon>
        <taxon>Plexauridae</taxon>
        <taxon>Paramuricea</taxon>
    </lineage>
</organism>
<evidence type="ECO:0000256" key="1">
    <source>
        <dbReference type="SAM" id="MobiDB-lite"/>
    </source>
</evidence>
<feature type="compositionally biased region" description="Polar residues" evidence="1">
    <location>
        <begin position="355"/>
        <end position="369"/>
    </location>
</feature>
<gene>
    <name evidence="2" type="ORF">PACLA_8A084585</name>
</gene>
<sequence>MTMDFVAERLGHANFADLQEIDLPHCDLRTIDVGNGEVFRNLRSINLEHNNLTSFGGLIHLVNLKVLCLNYNKIECVFPKRKTTSPNSKKGPPVAHSSDDVTSPQSFTPVLEKLEVLHLGYNGISNLKALQLSRIPNIKGLFLQGNEISKVEGIQGLQELRELVLDQNKIKTLSEMSFIGQRRLQELHMEDNRLRDLSNFQPLLNLQRLYLGMNKIQELSELHKLERMTNLFEISLISNPITRRLMHRPILVYRQPNILCIDGIPVTNDERTKAEVYLMDHQLASVVNTDGAESNLPNLQTKPQAPLKVTTVQLSTSMENGWSIGHKFGQVEYVESLTPQARYNDRNDPRAKLRASNSYPPQNIPSSYDVTRHGRHQPPTSSSIHLAKPQGQLPNGGSYVLRGNSNSNFPQPPKPK</sequence>
<proteinExistence type="predicted"/>
<accession>A0A7D9IND0</accession>
<dbReference type="InterPro" id="IPR001611">
    <property type="entry name" value="Leu-rich_rpt"/>
</dbReference>
<dbReference type="Proteomes" id="UP001152795">
    <property type="component" value="Unassembled WGS sequence"/>
</dbReference>
<feature type="region of interest" description="Disordered" evidence="1">
    <location>
        <begin position="82"/>
        <end position="104"/>
    </location>
</feature>
<keyword evidence="3" id="KW-1185">Reference proteome</keyword>
<name>A0A7D9IND0_PARCT</name>